<name>A0A8S1CC03_9INSE</name>
<evidence type="ECO:0000313" key="8">
    <source>
        <dbReference type="Proteomes" id="UP000494165"/>
    </source>
</evidence>
<dbReference type="InterPro" id="IPR029058">
    <property type="entry name" value="AB_hydrolase_fold"/>
</dbReference>
<feature type="domain" description="Lipase" evidence="6">
    <location>
        <begin position="90"/>
        <end position="374"/>
    </location>
</feature>
<dbReference type="PRINTS" id="PR00821">
    <property type="entry name" value="TAGLIPASE"/>
</dbReference>
<dbReference type="GO" id="GO:0005615">
    <property type="term" value="C:extracellular space"/>
    <property type="evidence" value="ECO:0007669"/>
    <property type="project" value="TreeGrafter"/>
</dbReference>
<dbReference type="SUPFAM" id="SSF53474">
    <property type="entry name" value="alpha/beta-Hydrolases"/>
    <property type="match status" value="1"/>
</dbReference>
<dbReference type="GO" id="GO:0016042">
    <property type="term" value="P:lipid catabolic process"/>
    <property type="evidence" value="ECO:0007669"/>
    <property type="project" value="TreeGrafter"/>
</dbReference>
<dbReference type="InterPro" id="IPR013818">
    <property type="entry name" value="Lipase"/>
</dbReference>
<evidence type="ECO:0000256" key="3">
    <source>
        <dbReference type="ARBA" id="ARBA00022525"/>
    </source>
</evidence>
<dbReference type="Pfam" id="PF00151">
    <property type="entry name" value="Lipase"/>
    <property type="match status" value="1"/>
</dbReference>
<evidence type="ECO:0000256" key="5">
    <source>
        <dbReference type="SAM" id="SignalP"/>
    </source>
</evidence>
<keyword evidence="3" id="KW-0964">Secreted</keyword>
<dbReference type="CDD" id="cd00707">
    <property type="entry name" value="Pancreat_lipase_like"/>
    <property type="match status" value="1"/>
</dbReference>
<dbReference type="PANTHER" id="PTHR11610">
    <property type="entry name" value="LIPASE"/>
    <property type="match status" value="1"/>
</dbReference>
<evidence type="ECO:0000256" key="2">
    <source>
        <dbReference type="ARBA" id="ARBA00010701"/>
    </source>
</evidence>
<accession>A0A8S1CC03</accession>
<feature type="chain" id="PRO_5035830573" description="Lipase domain-containing protein" evidence="5">
    <location>
        <begin position="20"/>
        <end position="379"/>
    </location>
</feature>
<dbReference type="OrthoDB" id="199913at2759"/>
<protein>
    <recommendedName>
        <fullName evidence="6">Lipase domain-containing protein</fullName>
    </recommendedName>
</protein>
<dbReference type="Gene3D" id="3.40.50.1820">
    <property type="entry name" value="alpha/beta hydrolase"/>
    <property type="match status" value="1"/>
</dbReference>
<dbReference type="EMBL" id="CADEPI010000018">
    <property type="protein sequence ID" value="CAB3364847.1"/>
    <property type="molecule type" value="Genomic_DNA"/>
</dbReference>
<sequence>MHHLLPAALLVHFAVQVFARPGIEIIPPVLEPAGAEEDETDNEVEEAISTMQASPGEGVEWMLMPGANGEVHLAVLSPPPAMDDALRYMRPTDVEFFLYSRDNPDEPERAYFQKSCKPSFKFFKSSRPTKFLIHGFGDGVQTSLMYPILKEAFLTKEDANVFLVDWSQLAGTPWYKAAVGNTRYVGRRVAYLIEHLVNSSNANVRDFHIVGFSLGSHVAGIAGAKIASLTGQKLPRITGLDPASVLYGGSPLDERLDVTDADYVEVVHTSGGYLGYLDPIGKVDFFPNGGSWPQPGCFMDFVAVCSHRRAYYYFAEALLTDNGFKAESCMSWHAYELENCPESSSIFMGSHELPDRSESMTGNFFLRTHAKEPYQMADE</sequence>
<dbReference type="GO" id="GO:0016298">
    <property type="term" value="F:lipase activity"/>
    <property type="evidence" value="ECO:0007669"/>
    <property type="project" value="InterPro"/>
</dbReference>
<comment type="similarity">
    <text evidence="2 4">Belongs to the AB hydrolase superfamily. Lipase family.</text>
</comment>
<proteinExistence type="inferred from homology"/>
<reference evidence="7 8" key="1">
    <citation type="submission" date="2020-04" db="EMBL/GenBank/DDBJ databases">
        <authorList>
            <person name="Alioto T."/>
            <person name="Alioto T."/>
            <person name="Gomez Garrido J."/>
        </authorList>
    </citation>
    <scope>NUCLEOTIDE SEQUENCE [LARGE SCALE GENOMIC DNA]</scope>
</reference>
<dbReference type="InterPro" id="IPR000734">
    <property type="entry name" value="TAG_lipase"/>
</dbReference>
<keyword evidence="8" id="KW-1185">Reference proteome</keyword>
<evidence type="ECO:0000259" key="6">
    <source>
        <dbReference type="Pfam" id="PF00151"/>
    </source>
</evidence>
<dbReference type="AlphaFoldDB" id="A0A8S1CC03"/>
<feature type="signal peptide" evidence="5">
    <location>
        <begin position="1"/>
        <end position="19"/>
    </location>
</feature>
<evidence type="ECO:0000256" key="1">
    <source>
        <dbReference type="ARBA" id="ARBA00004613"/>
    </source>
</evidence>
<keyword evidence="5" id="KW-0732">Signal</keyword>
<comment type="subcellular location">
    <subcellularLocation>
        <location evidence="1">Secreted</location>
    </subcellularLocation>
</comment>
<comment type="caution">
    <text evidence="7">The sequence shown here is derived from an EMBL/GenBank/DDBJ whole genome shotgun (WGS) entry which is preliminary data.</text>
</comment>
<gene>
    <name evidence="7" type="ORF">CLODIP_2_CD12404</name>
</gene>
<organism evidence="7 8">
    <name type="scientific">Cloeon dipterum</name>
    <dbReference type="NCBI Taxonomy" id="197152"/>
    <lineage>
        <taxon>Eukaryota</taxon>
        <taxon>Metazoa</taxon>
        <taxon>Ecdysozoa</taxon>
        <taxon>Arthropoda</taxon>
        <taxon>Hexapoda</taxon>
        <taxon>Insecta</taxon>
        <taxon>Pterygota</taxon>
        <taxon>Palaeoptera</taxon>
        <taxon>Ephemeroptera</taxon>
        <taxon>Pisciforma</taxon>
        <taxon>Baetidae</taxon>
        <taxon>Cloeon</taxon>
    </lineage>
</organism>
<evidence type="ECO:0000313" key="7">
    <source>
        <dbReference type="EMBL" id="CAB3364847.1"/>
    </source>
</evidence>
<dbReference type="Proteomes" id="UP000494165">
    <property type="component" value="Unassembled WGS sequence"/>
</dbReference>
<evidence type="ECO:0000256" key="4">
    <source>
        <dbReference type="RuleBase" id="RU004262"/>
    </source>
</evidence>
<dbReference type="InterPro" id="IPR033906">
    <property type="entry name" value="Lipase_N"/>
</dbReference>